<dbReference type="Proteomes" id="UP000310108">
    <property type="component" value="Unassembled WGS sequence"/>
</dbReference>
<dbReference type="Pfam" id="PF12796">
    <property type="entry name" value="Ank_2"/>
    <property type="match status" value="5"/>
</dbReference>
<dbReference type="InterPro" id="IPR029498">
    <property type="entry name" value="HeLo_dom"/>
</dbReference>
<evidence type="ECO:0000313" key="8">
    <source>
        <dbReference type="Proteomes" id="UP000310108"/>
    </source>
</evidence>
<dbReference type="InterPro" id="IPR038305">
    <property type="entry name" value="HeLo_sf"/>
</dbReference>
<feature type="repeat" description="ANK" evidence="3">
    <location>
        <begin position="1275"/>
        <end position="1307"/>
    </location>
</feature>
<dbReference type="SMART" id="SM00248">
    <property type="entry name" value="ANK"/>
    <property type="match status" value="19"/>
</dbReference>
<feature type="repeat" description="ANK" evidence="3">
    <location>
        <begin position="986"/>
        <end position="1018"/>
    </location>
</feature>
<feature type="repeat" description="ANK" evidence="3">
    <location>
        <begin position="953"/>
        <end position="985"/>
    </location>
</feature>
<feature type="repeat" description="ANK" evidence="3">
    <location>
        <begin position="1241"/>
        <end position="1273"/>
    </location>
</feature>
<feature type="repeat" description="ANK" evidence="3">
    <location>
        <begin position="887"/>
        <end position="919"/>
    </location>
</feature>
<dbReference type="InterPro" id="IPR036770">
    <property type="entry name" value="Ankyrin_rpt-contain_sf"/>
</dbReference>
<keyword evidence="2 3" id="KW-0040">ANK repeat</keyword>
<keyword evidence="8" id="KW-1185">Reference proteome</keyword>
<evidence type="ECO:0000259" key="6">
    <source>
        <dbReference type="Pfam" id="PF24883"/>
    </source>
</evidence>
<dbReference type="Gene3D" id="3.40.50.300">
    <property type="entry name" value="P-loop containing nucleotide triphosphate hydrolases"/>
    <property type="match status" value="1"/>
</dbReference>
<feature type="repeat" description="ANK" evidence="3">
    <location>
        <begin position="1085"/>
        <end position="1117"/>
    </location>
</feature>
<feature type="repeat" description="ANK" evidence="3">
    <location>
        <begin position="1019"/>
        <end position="1051"/>
    </location>
</feature>
<feature type="repeat" description="ANK" evidence="3">
    <location>
        <begin position="1184"/>
        <end position="1216"/>
    </location>
</feature>
<dbReference type="Pfam" id="PF14479">
    <property type="entry name" value="HeLo"/>
    <property type="match status" value="1"/>
</dbReference>
<reference evidence="7 8" key="1">
    <citation type="journal article" date="2019" name="PLoS ONE">
        <title>Comparative genome analysis indicates high evolutionary potential of pathogenicity genes in Colletotrichum tanaceti.</title>
        <authorList>
            <person name="Lelwala R.V."/>
            <person name="Korhonen P.K."/>
            <person name="Young N.D."/>
            <person name="Scott J.B."/>
            <person name="Ades P.A."/>
            <person name="Gasser R.B."/>
            <person name="Taylor P.W.J."/>
        </authorList>
    </citation>
    <scope>NUCLEOTIDE SEQUENCE [LARGE SCALE GENOMIC DNA]</scope>
    <source>
        <strain evidence="7">BRIP57314</strain>
    </source>
</reference>
<dbReference type="InterPro" id="IPR027417">
    <property type="entry name" value="P-loop_NTPase"/>
</dbReference>
<feature type="domain" description="Prion-inhibition and propagation HeLo" evidence="5">
    <location>
        <begin position="5"/>
        <end position="91"/>
    </location>
</feature>
<feature type="domain" description="Nephrocystin 3-like N-terminal" evidence="6">
    <location>
        <begin position="234"/>
        <end position="404"/>
    </location>
</feature>
<keyword evidence="1" id="KW-0677">Repeat</keyword>
<dbReference type="PANTHER" id="PTHR24198:SF165">
    <property type="entry name" value="ANKYRIN REPEAT-CONTAINING PROTEIN-RELATED"/>
    <property type="match status" value="1"/>
</dbReference>
<dbReference type="Pfam" id="PF24883">
    <property type="entry name" value="NPHP3_N"/>
    <property type="match status" value="1"/>
</dbReference>
<feature type="repeat" description="ANK" evidence="3">
    <location>
        <begin position="1052"/>
        <end position="1084"/>
    </location>
</feature>
<accession>A0A4U6X7G1</accession>
<name>A0A4U6X7G1_9PEZI</name>
<dbReference type="Gene3D" id="1.20.120.1020">
    <property type="entry name" value="Prion-inhibition and propagation, HeLo domain"/>
    <property type="match status" value="1"/>
</dbReference>
<feature type="repeat" description="ANK" evidence="3">
    <location>
        <begin position="920"/>
        <end position="952"/>
    </location>
</feature>
<dbReference type="Gene3D" id="1.25.40.20">
    <property type="entry name" value="Ankyrin repeat-containing domain"/>
    <property type="match status" value="4"/>
</dbReference>
<dbReference type="Pfam" id="PF00023">
    <property type="entry name" value="Ank"/>
    <property type="match status" value="3"/>
</dbReference>
<evidence type="ECO:0000256" key="2">
    <source>
        <dbReference type="ARBA" id="ARBA00023043"/>
    </source>
</evidence>
<dbReference type="SUPFAM" id="SSF52540">
    <property type="entry name" value="P-loop containing nucleoside triphosphate hydrolases"/>
    <property type="match status" value="1"/>
</dbReference>
<dbReference type="PROSITE" id="PS50297">
    <property type="entry name" value="ANK_REP_REGION"/>
    <property type="match status" value="16"/>
</dbReference>
<protein>
    <submittedName>
        <fullName evidence="7">Ankyrin-1</fullName>
    </submittedName>
</protein>
<evidence type="ECO:0000256" key="4">
    <source>
        <dbReference type="SAM" id="MobiDB-lite"/>
    </source>
</evidence>
<evidence type="ECO:0000259" key="5">
    <source>
        <dbReference type="Pfam" id="PF14479"/>
    </source>
</evidence>
<dbReference type="InterPro" id="IPR056884">
    <property type="entry name" value="NPHP3-like_N"/>
</dbReference>
<dbReference type="PANTHER" id="PTHR24198">
    <property type="entry name" value="ANKYRIN REPEAT AND PROTEIN KINASE DOMAIN-CONTAINING PROTEIN"/>
    <property type="match status" value="1"/>
</dbReference>
<comment type="caution">
    <text evidence="7">The sequence shown here is derived from an EMBL/GenBank/DDBJ whole genome shotgun (WGS) entry which is preliminary data.</text>
</comment>
<dbReference type="PROSITE" id="PS50088">
    <property type="entry name" value="ANK_REPEAT"/>
    <property type="match status" value="16"/>
</dbReference>
<feature type="repeat" description="ANK" evidence="3">
    <location>
        <begin position="1118"/>
        <end position="1150"/>
    </location>
</feature>
<feature type="repeat" description="ANK" evidence="3">
    <location>
        <begin position="854"/>
        <end position="886"/>
    </location>
</feature>
<feature type="repeat" description="ANK" evidence="3">
    <location>
        <begin position="755"/>
        <end position="787"/>
    </location>
</feature>
<proteinExistence type="predicted"/>
<dbReference type="STRING" id="1306861.A0A4U6X7G1"/>
<evidence type="ECO:0000256" key="3">
    <source>
        <dbReference type="PROSITE-ProRule" id="PRU00023"/>
    </source>
</evidence>
<feature type="repeat" description="ANK" evidence="3">
    <location>
        <begin position="788"/>
        <end position="820"/>
    </location>
</feature>
<organism evidence="7 8">
    <name type="scientific">Colletotrichum tanaceti</name>
    <dbReference type="NCBI Taxonomy" id="1306861"/>
    <lineage>
        <taxon>Eukaryota</taxon>
        <taxon>Fungi</taxon>
        <taxon>Dikarya</taxon>
        <taxon>Ascomycota</taxon>
        <taxon>Pezizomycotina</taxon>
        <taxon>Sordariomycetes</taxon>
        <taxon>Hypocreomycetidae</taxon>
        <taxon>Glomerellales</taxon>
        <taxon>Glomerellaceae</taxon>
        <taxon>Colletotrichum</taxon>
        <taxon>Colletotrichum destructivum species complex</taxon>
    </lineage>
</organism>
<evidence type="ECO:0000256" key="1">
    <source>
        <dbReference type="ARBA" id="ARBA00022737"/>
    </source>
</evidence>
<sequence>MEPVGLVVGVAGLAGLFSSCLEAVERFDSYKNYDRDSRSLTTQSDADKHLLEQWGRAVGIENGKLTDSYHPALDDGEKLEIVRKLLTSIHDFCGGPDDATLQRAMLTDGAFLKSGPFPSRRTKQPHNGAPADSKWRSIHWALSGKSKREKQVQTVAALVQYLYILIPINDTKEMQSDIRDASPTDHLLLAKIQALIDKAEDGMKAEIKRDLHAWLGSPSSNDLYDDSIQKRLKGTCEWILERDNVLEWLSPDTSPDGAGVLWINGPAGFGKTVLCARLVEFLSSRLQTPVAHFFLSSKFEGRDDPYTAVRSWISTVFFSSPIALDVVYKKRLVQNEQVATRATVMKLFREVLQAVPSCTFVLDGLDECTWLGENRSDGNSVARFLDELRDAITNTTARLLVASRNELEIRQGLSQFPGFSEYAISPEDVRDDNVAYSRSIVNSKLPNKDEPTRLSISQRMADRSNGQFQWIKMQEGFLRKGRNKKQLEKDIDETPVGLDRLYDRTWERIEGLRDAERNRAFSLLRWAAFALRPLTVCEITEAVLISDDGDDLPLDELPDSVDDDYIESEILGLCGSLVEVRGTTPDSSPGSRNIHLTHFSVKQYLLYKISSWGSVLLANESLRAANETLEGVMLAKLCLRYISFQRVWDESAAKDNNQIGASFRDYAAKYWYQHTDISKADDMPLVEAIHALFDGRVGTWESWRKWFDLNGEGLDPEAAAAAANPLYYASRLGLTGVVRHLTQRCQHDPNENSESGRPALVVACERGYLDVARTLLEAGTKANITDYRRRTPLYTASLNGHLEVLKLMFERGGDLTVANVAGWTPLNAAASNGHPEVVRFLLAKGADVSVANVDGHTPLFSAADDGYVEVVRMLVEKGADIEVLSKDEWTALTSAASNGHIEVVRLLVEKGAGVEAFNKYGWTALSSAASNGHTEVVRLLLERGAGIKSLSNDGWTALSSAACYGHIEVVGMLLEKGADIEVPNQDGWTALNVAANNGHLGVVKLLLDKGADISTVNKGGWTPLQLAAVNGQVRVVRLLLEKGTSPAAGDHNGWTPVHLASSGGHTEVVNLLLENGASPAPGNHTGWTPLHSASSRGHVKIVHLLLENGASPAATDHDGWTPLHSASSGGHVEIVNLFLEKGASPAAGDHNGWTPLHSASSGGHFEVVDLLLKKGASPTARDHDGWTPLAAASSGGRVEVAKLLVEKGATASVGDRRGITHIDMDKLLIGKGADIFDADNKGWTPLHVASREGSVELVRLLLERRPDLVDARDKTGRTSLFYAAIQGRSEAVRLLLSHRASANATDRYNASPLIAAARNGHAGVVEILLKEDGVVRLAHKDNSGRSALCWARQGGDVQTIQLLFKHSQGTTEAQPGDEDDTPTGDRAASFNPSSSWCDVCTTSLPKGRPYHQCKECYGGMFDVCLYCFEAGFGCLDGSHKLAEHSPD</sequence>
<feature type="region of interest" description="Disordered" evidence="4">
    <location>
        <begin position="1367"/>
        <end position="1393"/>
    </location>
</feature>
<evidence type="ECO:0000313" key="7">
    <source>
        <dbReference type="EMBL" id="TKW51064.1"/>
    </source>
</evidence>
<dbReference type="EMBL" id="PJEX01000338">
    <property type="protein sequence ID" value="TKW51064.1"/>
    <property type="molecule type" value="Genomic_DNA"/>
</dbReference>
<dbReference type="InterPro" id="IPR002110">
    <property type="entry name" value="Ankyrin_rpt"/>
</dbReference>
<gene>
    <name evidence="7" type="primary">Ank1</name>
    <name evidence="7" type="ORF">CTA1_9467</name>
</gene>
<dbReference type="Pfam" id="PF13637">
    <property type="entry name" value="Ank_4"/>
    <property type="match status" value="1"/>
</dbReference>
<feature type="repeat" description="ANK" evidence="3">
    <location>
        <begin position="821"/>
        <end position="853"/>
    </location>
</feature>
<dbReference type="PRINTS" id="PR01415">
    <property type="entry name" value="ANKYRIN"/>
</dbReference>
<feature type="repeat" description="ANK" evidence="3">
    <location>
        <begin position="1151"/>
        <end position="1183"/>
    </location>
</feature>
<dbReference type="GO" id="GO:0005737">
    <property type="term" value="C:cytoplasm"/>
    <property type="evidence" value="ECO:0007669"/>
    <property type="project" value="TreeGrafter"/>
</dbReference>
<dbReference type="SUPFAM" id="SSF48403">
    <property type="entry name" value="Ankyrin repeat"/>
    <property type="match status" value="2"/>
</dbReference>